<evidence type="ECO:0000256" key="5">
    <source>
        <dbReference type="SAM" id="MobiDB-lite"/>
    </source>
</evidence>
<keyword evidence="8" id="KW-1185">Reference proteome</keyword>
<feature type="compositionally biased region" description="Basic residues" evidence="5">
    <location>
        <begin position="1"/>
        <end position="12"/>
    </location>
</feature>
<evidence type="ECO:0000256" key="3">
    <source>
        <dbReference type="ARBA" id="ARBA00022833"/>
    </source>
</evidence>
<name>A0A7I8L405_SPIIN</name>
<dbReference type="InterPro" id="IPR049627">
    <property type="entry name" value="SLX8"/>
</dbReference>
<evidence type="ECO:0000313" key="7">
    <source>
        <dbReference type="EMBL" id="CAA7404719.1"/>
    </source>
</evidence>
<dbReference type="GO" id="GO:0006511">
    <property type="term" value="P:ubiquitin-dependent protein catabolic process"/>
    <property type="evidence" value="ECO:0007669"/>
    <property type="project" value="TreeGrafter"/>
</dbReference>
<sequence>MSARVSSKRPSRRCTSESNSSNGKIMLNVDLNMNSDASYGSIHAHAPPPRMAAPVMPQSNQSVGQQSTTLQSNAPIDVEAIDDDVVLLPSSRDFPQGRNKSRRTRPITVILDEDLDVQVGPSETSGKRSSARPSANNHSRQKVSSKGTVINCEIYEKSELGHEPKKRCVSKSSEPQREAPKEPAFTCSICWGQLVEETSTICGHIFCQGCIKAAIHTQKKCPTCRRPLTMKNIHRVYLSVTN</sequence>
<organism evidence="7 8">
    <name type="scientific">Spirodela intermedia</name>
    <name type="common">Intermediate duckweed</name>
    <dbReference type="NCBI Taxonomy" id="51605"/>
    <lineage>
        <taxon>Eukaryota</taxon>
        <taxon>Viridiplantae</taxon>
        <taxon>Streptophyta</taxon>
        <taxon>Embryophyta</taxon>
        <taxon>Tracheophyta</taxon>
        <taxon>Spermatophyta</taxon>
        <taxon>Magnoliopsida</taxon>
        <taxon>Liliopsida</taxon>
        <taxon>Araceae</taxon>
        <taxon>Lemnoideae</taxon>
        <taxon>Spirodela</taxon>
    </lineage>
</organism>
<dbReference type="AlphaFoldDB" id="A0A7I8L405"/>
<keyword evidence="3" id="KW-0862">Zinc</keyword>
<dbReference type="PANTHER" id="PTHR47094">
    <property type="entry name" value="ELFLESS, ISOFORM B"/>
    <property type="match status" value="1"/>
</dbReference>
<reference evidence="7" key="1">
    <citation type="submission" date="2020-02" db="EMBL/GenBank/DDBJ databases">
        <authorList>
            <person name="Scholz U."/>
            <person name="Mascher M."/>
            <person name="Fiebig A."/>
        </authorList>
    </citation>
    <scope>NUCLEOTIDE SEQUENCE</scope>
</reference>
<feature type="compositionally biased region" description="Polar residues" evidence="5">
    <location>
        <begin position="58"/>
        <end position="70"/>
    </location>
</feature>
<feature type="region of interest" description="Disordered" evidence="5">
    <location>
        <begin position="1"/>
        <end position="26"/>
    </location>
</feature>
<keyword evidence="2 4" id="KW-0863">Zinc-finger</keyword>
<proteinExistence type="predicted"/>
<dbReference type="PROSITE" id="PS50089">
    <property type="entry name" value="ZF_RING_2"/>
    <property type="match status" value="1"/>
</dbReference>
<evidence type="ECO:0000256" key="2">
    <source>
        <dbReference type="ARBA" id="ARBA00022771"/>
    </source>
</evidence>
<evidence type="ECO:0000259" key="6">
    <source>
        <dbReference type="PROSITE" id="PS50089"/>
    </source>
</evidence>
<gene>
    <name evidence="7" type="ORF">SI8410_11015397</name>
</gene>
<feature type="compositionally biased region" description="Polar residues" evidence="5">
    <location>
        <begin position="121"/>
        <end position="145"/>
    </location>
</feature>
<dbReference type="EMBL" id="LR746274">
    <property type="protein sequence ID" value="CAA7404719.1"/>
    <property type="molecule type" value="Genomic_DNA"/>
</dbReference>
<evidence type="ECO:0000313" key="8">
    <source>
        <dbReference type="Proteomes" id="UP000663760"/>
    </source>
</evidence>
<dbReference type="PROSITE" id="PS00518">
    <property type="entry name" value="ZF_RING_1"/>
    <property type="match status" value="1"/>
</dbReference>
<feature type="region of interest" description="Disordered" evidence="5">
    <location>
        <begin position="114"/>
        <end position="145"/>
    </location>
</feature>
<dbReference type="GO" id="GO:0061630">
    <property type="term" value="F:ubiquitin protein ligase activity"/>
    <property type="evidence" value="ECO:0007669"/>
    <property type="project" value="InterPro"/>
</dbReference>
<dbReference type="PANTHER" id="PTHR47094:SF1">
    <property type="entry name" value="RING-TYPE E3 UBIQUITIN TRANSFERASE"/>
    <property type="match status" value="1"/>
</dbReference>
<keyword evidence="1" id="KW-0479">Metal-binding</keyword>
<dbReference type="InterPro" id="IPR001841">
    <property type="entry name" value="Znf_RING"/>
</dbReference>
<dbReference type="Gene3D" id="3.30.40.10">
    <property type="entry name" value="Zinc/RING finger domain, C3HC4 (zinc finger)"/>
    <property type="match status" value="1"/>
</dbReference>
<dbReference type="InterPro" id="IPR017907">
    <property type="entry name" value="Znf_RING_CS"/>
</dbReference>
<evidence type="ECO:0000256" key="1">
    <source>
        <dbReference type="ARBA" id="ARBA00022723"/>
    </source>
</evidence>
<dbReference type="GO" id="GO:0008270">
    <property type="term" value="F:zinc ion binding"/>
    <property type="evidence" value="ECO:0007669"/>
    <property type="project" value="UniProtKB-KW"/>
</dbReference>
<evidence type="ECO:0000256" key="4">
    <source>
        <dbReference type="PROSITE-ProRule" id="PRU00175"/>
    </source>
</evidence>
<protein>
    <recommendedName>
        <fullName evidence="6">RING-type domain-containing protein</fullName>
    </recommendedName>
</protein>
<dbReference type="GO" id="GO:0032183">
    <property type="term" value="F:SUMO binding"/>
    <property type="evidence" value="ECO:0007669"/>
    <property type="project" value="TreeGrafter"/>
</dbReference>
<dbReference type="SUPFAM" id="SSF57850">
    <property type="entry name" value="RING/U-box"/>
    <property type="match status" value="1"/>
</dbReference>
<feature type="region of interest" description="Disordered" evidence="5">
    <location>
        <begin position="42"/>
        <end position="70"/>
    </location>
</feature>
<dbReference type="GO" id="GO:0140082">
    <property type="term" value="F:SUMO-ubiquitin ligase activity"/>
    <property type="evidence" value="ECO:0007669"/>
    <property type="project" value="TreeGrafter"/>
</dbReference>
<dbReference type="OrthoDB" id="6105938at2759"/>
<dbReference type="InterPro" id="IPR013083">
    <property type="entry name" value="Znf_RING/FYVE/PHD"/>
</dbReference>
<feature type="domain" description="RING-type" evidence="6">
    <location>
        <begin position="187"/>
        <end position="225"/>
    </location>
</feature>
<dbReference type="Proteomes" id="UP000663760">
    <property type="component" value="Chromosome 11"/>
</dbReference>
<accession>A0A7I8L405</accession>
<dbReference type="GO" id="GO:0033768">
    <property type="term" value="C:SUMO-targeted ubiquitin ligase complex"/>
    <property type="evidence" value="ECO:0007669"/>
    <property type="project" value="TreeGrafter"/>
</dbReference>
<dbReference type="Pfam" id="PF13639">
    <property type="entry name" value="zf-RING_2"/>
    <property type="match status" value="1"/>
</dbReference>